<comment type="catalytic activity">
    <reaction evidence="6">
        <text>2 R'C(R)SH + O2 = R'C(R)S-S(R)CR' + H2O2</text>
        <dbReference type="Rhea" id="RHEA:17357"/>
        <dbReference type="ChEBI" id="CHEBI:15379"/>
        <dbReference type="ChEBI" id="CHEBI:16240"/>
        <dbReference type="ChEBI" id="CHEBI:16520"/>
        <dbReference type="ChEBI" id="CHEBI:17412"/>
        <dbReference type="EC" id="1.8.3.2"/>
    </reaction>
</comment>
<dbReference type="PANTHER" id="PTHR12645">
    <property type="entry name" value="ALR/ERV"/>
    <property type="match status" value="1"/>
</dbReference>
<comment type="cofactor">
    <cofactor evidence="1 6">
        <name>FAD</name>
        <dbReference type="ChEBI" id="CHEBI:57692"/>
    </cofactor>
</comment>
<dbReference type="GO" id="GO:0016971">
    <property type="term" value="F:flavin-dependent sulfhydryl oxidase activity"/>
    <property type="evidence" value="ECO:0007669"/>
    <property type="project" value="InterPro"/>
</dbReference>
<keyword evidence="10" id="KW-1185">Reference proteome</keyword>
<dbReference type="GO" id="GO:0005739">
    <property type="term" value="C:mitochondrion"/>
    <property type="evidence" value="ECO:0007669"/>
    <property type="project" value="TreeGrafter"/>
</dbReference>
<evidence type="ECO:0000256" key="6">
    <source>
        <dbReference type="RuleBase" id="RU371123"/>
    </source>
</evidence>
<dbReference type="OrthoDB" id="17199at2759"/>
<keyword evidence="3 6" id="KW-0274">FAD</keyword>
<dbReference type="AlphaFoldDB" id="A0A830HM29"/>
<evidence type="ECO:0000256" key="4">
    <source>
        <dbReference type="ARBA" id="ARBA00023002"/>
    </source>
</evidence>
<keyword evidence="4 6" id="KW-0560">Oxidoreductase</keyword>
<sequence>MRDVQLPLASMSIAKDQQISDDDDDEPNKRTRRWPKQVLPLLASLGFVRNNSSAAPRTSTLSSSKTATTTKEDVGRATWLLLHTLAAQLPEDGLSKQQRRDVNTLVDVLTRIYPCGDCARHFGELVRNDPPEVSSGYEFSQWLCRAHNAVNERLDKPQFSCDRIAQRWGKLDCAGAGCSLDDRNERANER</sequence>
<reference evidence="9" key="1">
    <citation type="submission" date="2020-10" db="EMBL/GenBank/DDBJ databases">
        <title>Unveiling of a novel bifunctional photoreceptor, Dualchrome1, isolated from a cosmopolitan green alga.</title>
        <authorList>
            <person name="Suzuki S."/>
            <person name="Kawachi M."/>
        </authorList>
    </citation>
    <scope>NUCLEOTIDE SEQUENCE</scope>
    <source>
        <strain evidence="9">NIES 2893</strain>
    </source>
</reference>
<name>A0A830HM29_9CHLO</name>
<evidence type="ECO:0000256" key="1">
    <source>
        <dbReference type="ARBA" id="ARBA00001974"/>
    </source>
</evidence>
<evidence type="ECO:0000256" key="5">
    <source>
        <dbReference type="ARBA" id="ARBA00023157"/>
    </source>
</evidence>
<accession>A0A830HM29</accession>
<evidence type="ECO:0000259" key="8">
    <source>
        <dbReference type="PROSITE" id="PS51324"/>
    </source>
</evidence>
<dbReference type="GO" id="GO:0050660">
    <property type="term" value="F:flavin adenine dinucleotide binding"/>
    <property type="evidence" value="ECO:0007669"/>
    <property type="project" value="TreeGrafter"/>
</dbReference>
<protein>
    <recommendedName>
        <fullName evidence="6">Sulfhydryl oxidase</fullName>
        <ecNumber evidence="6">1.8.3.2</ecNumber>
    </recommendedName>
</protein>
<evidence type="ECO:0000256" key="7">
    <source>
        <dbReference type="SAM" id="MobiDB-lite"/>
    </source>
</evidence>
<dbReference type="Pfam" id="PF04777">
    <property type="entry name" value="Evr1_Alr"/>
    <property type="match status" value="1"/>
</dbReference>
<dbReference type="EC" id="1.8.3.2" evidence="6"/>
<dbReference type="EMBL" id="BNJQ01000018">
    <property type="protein sequence ID" value="GHP07733.1"/>
    <property type="molecule type" value="Genomic_DNA"/>
</dbReference>
<dbReference type="InterPro" id="IPR039799">
    <property type="entry name" value="ALR/ERV"/>
</dbReference>
<gene>
    <name evidence="9" type="ORF">PPROV_000647500</name>
</gene>
<keyword evidence="5" id="KW-1015">Disulfide bond</keyword>
<proteinExistence type="predicted"/>
<evidence type="ECO:0000313" key="9">
    <source>
        <dbReference type="EMBL" id="GHP07733.1"/>
    </source>
</evidence>
<feature type="region of interest" description="Disordered" evidence="7">
    <location>
        <begin position="1"/>
        <end position="33"/>
    </location>
</feature>
<dbReference type="SUPFAM" id="SSF69000">
    <property type="entry name" value="FAD-dependent thiol oxidase"/>
    <property type="match status" value="1"/>
</dbReference>
<dbReference type="PROSITE" id="PS51324">
    <property type="entry name" value="ERV_ALR"/>
    <property type="match status" value="1"/>
</dbReference>
<evidence type="ECO:0000256" key="2">
    <source>
        <dbReference type="ARBA" id="ARBA00022630"/>
    </source>
</evidence>
<keyword evidence="2 6" id="KW-0285">Flavoprotein</keyword>
<dbReference type="Gene3D" id="1.20.120.310">
    <property type="entry name" value="ERV/ALR sulfhydryl oxidase domain"/>
    <property type="match status" value="1"/>
</dbReference>
<dbReference type="InterPro" id="IPR017905">
    <property type="entry name" value="ERV/ALR_sulphydryl_oxidase"/>
</dbReference>
<comment type="caution">
    <text evidence="9">The sequence shown here is derived from an EMBL/GenBank/DDBJ whole genome shotgun (WGS) entry which is preliminary data.</text>
</comment>
<evidence type="ECO:0000313" key="10">
    <source>
        <dbReference type="Proteomes" id="UP000660262"/>
    </source>
</evidence>
<organism evidence="9 10">
    <name type="scientific">Pycnococcus provasolii</name>
    <dbReference type="NCBI Taxonomy" id="41880"/>
    <lineage>
        <taxon>Eukaryota</taxon>
        <taxon>Viridiplantae</taxon>
        <taxon>Chlorophyta</taxon>
        <taxon>Pseudoscourfieldiophyceae</taxon>
        <taxon>Pseudoscourfieldiales</taxon>
        <taxon>Pycnococcaceae</taxon>
        <taxon>Pycnococcus</taxon>
    </lineage>
</organism>
<dbReference type="Proteomes" id="UP000660262">
    <property type="component" value="Unassembled WGS sequence"/>
</dbReference>
<evidence type="ECO:0000256" key="3">
    <source>
        <dbReference type="ARBA" id="ARBA00022827"/>
    </source>
</evidence>
<dbReference type="PANTHER" id="PTHR12645:SF0">
    <property type="entry name" value="FAD-LINKED SULFHYDRYL OXIDASE ALR"/>
    <property type="match status" value="1"/>
</dbReference>
<dbReference type="InterPro" id="IPR036774">
    <property type="entry name" value="ERV/ALR_sulphydryl_oxid_sf"/>
</dbReference>
<feature type="domain" description="ERV/ALR sulfhydryl oxidase" evidence="8">
    <location>
        <begin position="66"/>
        <end position="168"/>
    </location>
</feature>